<evidence type="ECO:0000256" key="3">
    <source>
        <dbReference type="ARBA" id="ARBA00022448"/>
    </source>
</evidence>
<dbReference type="InterPro" id="IPR050319">
    <property type="entry name" value="ABC_transp_ATP-bind"/>
</dbReference>
<dbReference type="InterPro" id="IPR003593">
    <property type="entry name" value="AAA+_ATPase"/>
</dbReference>
<evidence type="ECO:0000256" key="5">
    <source>
        <dbReference type="ARBA" id="ARBA00022840"/>
    </source>
</evidence>
<comment type="similarity">
    <text evidence="2">Belongs to the ABC transporter superfamily.</text>
</comment>
<organism evidence="8 10">
    <name type="scientific">Jannaschia seohaensis</name>
    <dbReference type="NCBI Taxonomy" id="475081"/>
    <lineage>
        <taxon>Bacteria</taxon>
        <taxon>Pseudomonadati</taxon>
        <taxon>Pseudomonadota</taxon>
        <taxon>Alphaproteobacteria</taxon>
        <taxon>Rhodobacterales</taxon>
        <taxon>Roseobacteraceae</taxon>
        <taxon>Jannaschia</taxon>
    </lineage>
</organism>
<dbReference type="Pfam" id="PF00005">
    <property type="entry name" value="ABC_tran"/>
    <property type="match status" value="2"/>
</dbReference>
<evidence type="ECO:0000256" key="1">
    <source>
        <dbReference type="ARBA" id="ARBA00004417"/>
    </source>
</evidence>
<evidence type="ECO:0000313" key="7">
    <source>
        <dbReference type="EMBL" id="PWJ18076.1"/>
    </source>
</evidence>
<dbReference type="InterPro" id="IPR027417">
    <property type="entry name" value="P-loop_NTPase"/>
</dbReference>
<dbReference type="GO" id="GO:0015833">
    <property type="term" value="P:peptide transport"/>
    <property type="evidence" value="ECO:0007669"/>
    <property type="project" value="InterPro"/>
</dbReference>
<dbReference type="GO" id="GO:0005886">
    <property type="term" value="C:plasma membrane"/>
    <property type="evidence" value="ECO:0007669"/>
    <property type="project" value="UniProtKB-SubCell"/>
</dbReference>
<keyword evidence="5 8" id="KW-0067">ATP-binding</keyword>
<dbReference type="CDD" id="cd03257">
    <property type="entry name" value="ABC_NikE_OppD_transporters"/>
    <property type="match status" value="2"/>
</dbReference>
<name>A0A2Y9AQ87_9RHOB</name>
<dbReference type="GO" id="GO:0055085">
    <property type="term" value="P:transmembrane transport"/>
    <property type="evidence" value="ECO:0007669"/>
    <property type="project" value="UniProtKB-ARBA"/>
</dbReference>
<dbReference type="Proteomes" id="UP000251571">
    <property type="component" value="Unassembled WGS sequence"/>
</dbReference>
<accession>A0A2Y9AQ87</accession>
<protein>
    <submittedName>
        <fullName evidence="8">Peptide/nickel transport system ATP-binding protein</fullName>
    </submittedName>
</protein>
<dbReference type="OrthoDB" id="7793371at2"/>
<evidence type="ECO:0000313" key="9">
    <source>
        <dbReference type="Proteomes" id="UP000245839"/>
    </source>
</evidence>
<feature type="domain" description="ABC transporter" evidence="6">
    <location>
        <begin position="6"/>
        <end position="248"/>
    </location>
</feature>
<evidence type="ECO:0000256" key="2">
    <source>
        <dbReference type="ARBA" id="ARBA00005417"/>
    </source>
</evidence>
<evidence type="ECO:0000259" key="6">
    <source>
        <dbReference type="PROSITE" id="PS50893"/>
    </source>
</evidence>
<keyword evidence="9" id="KW-1185">Reference proteome</keyword>
<dbReference type="EMBL" id="QGDJ01000005">
    <property type="protein sequence ID" value="PWJ18076.1"/>
    <property type="molecule type" value="Genomic_DNA"/>
</dbReference>
<reference evidence="8 10" key="1">
    <citation type="submission" date="2016-10" db="EMBL/GenBank/DDBJ databases">
        <authorList>
            <person name="Cai Z."/>
        </authorList>
    </citation>
    <scope>NUCLEOTIDE SEQUENCE [LARGE SCALE GENOMIC DNA]</scope>
    <source>
        <strain evidence="8 10">DSM 25227</strain>
    </source>
</reference>
<evidence type="ECO:0000313" key="8">
    <source>
        <dbReference type="EMBL" id="SSA46600.1"/>
    </source>
</evidence>
<evidence type="ECO:0000256" key="4">
    <source>
        <dbReference type="ARBA" id="ARBA00022741"/>
    </source>
</evidence>
<reference evidence="7 9" key="2">
    <citation type="submission" date="2018-03" db="EMBL/GenBank/DDBJ databases">
        <title>Genomic Encyclopedia of Archaeal and Bacterial Type Strains, Phase II (KMG-II): from individual species to whole genera.</title>
        <authorList>
            <person name="Goeker M."/>
        </authorList>
    </citation>
    <scope>NUCLEOTIDE SEQUENCE [LARGE SCALE GENOMIC DNA]</scope>
    <source>
        <strain evidence="7 9">DSM 25227</strain>
    </source>
</reference>
<dbReference type="SMART" id="SM00382">
    <property type="entry name" value="AAA"/>
    <property type="match status" value="2"/>
</dbReference>
<dbReference type="AlphaFoldDB" id="A0A2Y9AQ87"/>
<proteinExistence type="inferred from homology"/>
<dbReference type="PANTHER" id="PTHR43776:SF7">
    <property type="entry name" value="D,D-DIPEPTIDE TRANSPORT ATP-BINDING PROTEIN DDPF-RELATED"/>
    <property type="match status" value="1"/>
</dbReference>
<dbReference type="NCBIfam" id="NF008453">
    <property type="entry name" value="PRK11308.1"/>
    <property type="match status" value="2"/>
</dbReference>
<dbReference type="Pfam" id="PF08352">
    <property type="entry name" value="oligo_HPY"/>
    <property type="match status" value="1"/>
</dbReference>
<comment type="subcellular location">
    <subcellularLocation>
        <location evidence="1">Cell inner membrane</location>
        <topology evidence="1">Peripheral membrane protein</topology>
    </subcellularLocation>
</comment>
<dbReference type="Proteomes" id="UP000245839">
    <property type="component" value="Unassembled WGS sequence"/>
</dbReference>
<dbReference type="SUPFAM" id="SSF52540">
    <property type="entry name" value="P-loop containing nucleoside triphosphate hydrolases"/>
    <property type="match status" value="2"/>
</dbReference>
<dbReference type="PANTHER" id="PTHR43776">
    <property type="entry name" value="TRANSPORT ATP-BINDING PROTEIN"/>
    <property type="match status" value="1"/>
</dbReference>
<gene>
    <name evidence="7" type="ORF">BCF38_10563</name>
    <name evidence="8" type="ORF">SAMN05421539_10563</name>
</gene>
<feature type="domain" description="ABC transporter" evidence="6">
    <location>
        <begin position="267"/>
        <end position="501"/>
    </location>
</feature>
<evidence type="ECO:0000313" key="10">
    <source>
        <dbReference type="Proteomes" id="UP000251571"/>
    </source>
</evidence>
<dbReference type="PROSITE" id="PS50893">
    <property type="entry name" value="ABC_TRANSPORTER_2"/>
    <property type="match status" value="2"/>
</dbReference>
<keyword evidence="3" id="KW-0813">Transport</keyword>
<dbReference type="Gene3D" id="3.40.50.300">
    <property type="entry name" value="P-loop containing nucleotide triphosphate hydrolases"/>
    <property type="match status" value="2"/>
</dbReference>
<sequence length="514" mass="55386">MTEPLIRVAGLGLSIHDMPILQDVSLDIAPGRVTALVGESGSGKSMTALALIGLLPEGSQTTGTATLDRRDLLTLPERAWLDLRGNDIGMIFQEPMTALNPVQTIGAQVSETLRLRGTGRAEAERIARDRLDRVGLAHVPLDRYPHQLSGGQRQRVCIAMVIARRPRLLIADEPTTALDVTTQAGILALLRDLVEEQGMALLLITHDLGVVARTADHVAVMQTGRIVEQGATEALFRTHAHPYTRDLLAASRPAPRQPRAHATAPVLETRAVTRRYGATTAVDAVSFTLHRGESLGLVGESGCGKSTLTRALLGLEPVQGGEIALMGAPGGTAMTNAQRARLSVVFQDPYGSFDPRWTVARIVTEPFHLTGRPQDARARAAKALEQVGLSASDLAKYPHEFSGGQRQRIAIARALITEPEVLVLDEAVSALDVRVRAQVLRLLDDLQARLGLAYLFISHDLTVVRAICDRVLVMQNGRFVEDGSIAQVWSAPQSDYTAELIAAAPTIPDSWLTS</sequence>
<keyword evidence="4" id="KW-0547">Nucleotide-binding</keyword>
<dbReference type="InterPro" id="IPR003439">
    <property type="entry name" value="ABC_transporter-like_ATP-bd"/>
</dbReference>
<dbReference type="GO" id="GO:0016887">
    <property type="term" value="F:ATP hydrolysis activity"/>
    <property type="evidence" value="ECO:0007669"/>
    <property type="project" value="InterPro"/>
</dbReference>
<dbReference type="RefSeq" id="WP_109564570.1">
    <property type="nucleotide sequence ID" value="NZ_QGDJ01000005.1"/>
</dbReference>
<dbReference type="PROSITE" id="PS00211">
    <property type="entry name" value="ABC_TRANSPORTER_1"/>
    <property type="match status" value="2"/>
</dbReference>
<dbReference type="InterPro" id="IPR017871">
    <property type="entry name" value="ABC_transporter-like_CS"/>
</dbReference>
<dbReference type="NCBIfam" id="NF007739">
    <property type="entry name" value="PRK10419.1"/>
    <property type="match status" value="2"/>
</dbReference>
<dbReference type="InterPro" id="IPR013563">
    <property type="entry name" value="Oligopep_ABC_C"/>
</dbReference>
<dbReference type="GO" id="GO:0005524">
    <property type="term" value="F:ATP binding"/>
    <property type="evidence" value="ECO:0007669"/>
    <property type="project" value="UniProtKB-KW"/>
</dbReference>
<dbReference type="EMBL" id="UETC01000005">
    <property type="protein sequence ID" value="SSA46600.1"/>
    <property type="molecule type" value="Genomic_DNA"/>
</dbReference>